<keyword evidence="8" id="KW-0630">Potassium</keyword>
<accession>A0A0D8XQE5</accession>
<dbReference type="Gene3D" id="1.10.287.70">
    <property type="match status" value="1"/>
</dbReference>
<reference evidence="15 16" key="1">
    <citation type="submission" date="2013-11" db="EMBL/GenBank/DDBJ databases">
        <title>Draft genome of the bovine lungworm Dictyocaulus viviparus.</title>
        <authorList>
            <person name="Mitreva M."/>
        </authorList>
    </citation>
    <scope>NUCLEOTIDE SEQUENCE [LARGE SCALE GENOMIC DNA]</scope>
    <source>
        <strain evidence="15 16">HannoverDv2000</strain>
    </source>
</reference>
<dbReference type="InterPro" id="IPR028325">
    <property type="entry name" value="VG_K_chnl"/>
</dbReference>
<feature type="transmembrane region" description="Helical" evidence="13">
    <location>
        <begin position="39"/>
        <end position="60"/>
    </location>
</feature>
<evidence type="ECO:0000256" key="4">
    <source>
        <dbReference type="ARBA" id="ARBA00022538"/>
    </source>
</evidence>
<dbReference type="SUPFAM" id="SSF81324">
    <property type="entry name" value="Voltage-gated potassium channels"/>
    <property type="match status" value="1"/>
</dbReference>
<keyword evidence="5 13" id="KW-0812">Transmembrane</keyword>
<evidence type="ECO:0000256" key="11">
    <source>
        <dbReference type="ARBA" id="ARBA00023136"/>
    </source>
</evidence>
<dbReference type="PRINTS" id="PR00169">
    <property type="entry name" value="KCHANNEL"/>
</dbReference>
<dbReference type="GO" id="GO:0001508">
    <property type="term" value="P:action potential"/>
    <property type="evidence" value="ECO:0007669"/>
    <property type="project" value="TreeGrafter"/>
</dbReference>
<evidence type="ECO:0000313" key="15">
    <source>
        <dbReference type="EMBL" id="KJH46019.1"/>
    </source>
</evidence>
<keyword evidence="6" id="KW-0631">Potassium channel</keyword>
<dbReference type="InterPro" id="IPR003968">
    <property type="entry name" value="K_chnl_volt-dep_Kv"/>
</dbReference>
<dbReference type="FunFam" id="1.10.287.70:FF:000005">
    <property type="entry name" value="potassium voltage-gated channel subfamily G member 1"/>
    <property type="match status" value="1"/>
</dbReference>
<feature type="transmembrane region" description="Helical" evidence="13">
    <location>
        <begin position="101"/>
        <end position="121"/>
    </location>
</feature>
<reference evidence="16" key="2">
    <citation type="journal article" date="2016" name="Sci. Rep.">
        <title>Dictyocaulus viviparus genome, variome and transcriptome elucidate lungworm biology and support future intervention.</title>
        <authorList>
            <person name="McNulty S.N."/>
            <person name="Strube C."/>
            <person name="Rosa B.A."/>
            <person name="Martin J.C."/>
            <person name="Tyagi R."/>
            <person name="Choi Y.J."/>
            <person name="Wang Q."/>
            <person name="Hallsworth Pepin K."/>
            <person name="Zhang X."/>
            <person name="Ozersky P."/>
            <person name="Wilson R.K."/>
            <person name="Sternberg P.W."/>
            <person name="Gasser R.B."/>
            <person name="Mitreva M."/>
        </authorList>
    </citation>
    <scope>NUCLEOTIDE SEQUENCE [LARGE SCALE GENOMIC DNA]</scope>
    <source>
        <strain evidence="16">HannoverDv2000</strain>
    </source>
</reference>
<evidence type="ECO:0000256" key="10">
    <source>
        <dbReference type="ARBA" id="ARBA00023065"/>
    </source>
</evidence>
<dbReference type="InterPro" id="IPR005821">
    <property type="entry name" value="Ion_trans_dom"/>
</dbReference>
<evidence type="ECO:0000256" key="7">
    <source>
        <dbReference type="ARBA" id="ARBA00022882"/>
    </source>
</evidence>
<dbReference type="PRINTS" id="PR01491">
    <property type="entry name" value="KVCHANNEL"/>
</dbReference>
<keyword evidence="7" id="KW-0851">Voltage-gated channel</keyword>
<dbReference type="GO" id="GO:0005251">
    <property type="term" value="F:delayed rectifier potassium channel activity"/>
    <property type="evidence" value="ECO:0007669"/>
    <property type="project" value="TreeGrafter"/>
</dbReference>
<dbReference type="EMBL" id="KN716373">
    <property type="protein sequence ID" value="KJH46019.1"/>
    <property type="molecule type" value="Genomic_DNA"/>
</dbReference>
<dbReference type="Gene3D" id="1.10.287.930">
    <property type="entry name" value="Mammalian shaker kv1.2 potassium channel- beta subunit complex"/>
    <property type="match status" value="1"/>
</dbReference>
<keyword evidence="16" id="KW-1185">Reference proteome</keyword>
<dbReference type="Proteomes" id="UP000053766">
    <property type="component" value="Unassembled WGS sequence"/>
</dbReference>
<keyword evidence="10" id="KW-0406">Ion transport</keyword>
<comment type="subcellular location">
    <subcellularLocation>
        <location evidence="1">Cell membrane</location>
        <topology evidence="1">Multi-pass membrane protein</topology>
    </subcellularLocation>
</comment>
<protein>
    <submittedName>
        <fullName evidence="15">Ion channel</fullName>
    </submittedName>
</protein>
<dbReference type="PANTHER" id="PTHR11537:SF121">
    <property type="entry name" value="BTB DOMAIN-CONTAINING PROTEIN"/>
    <property type="match status" value="1"/>
</dbReference>
<keyword evidence="2" id="KW-0813">Transport</keyword>
<name>A0A0D8XQE5_DICVI</name>
<keyword evidence="12" id="KW-0407">Ion channel</keyword>
<evidence type="ECO:0000256" key="9">
    <source>
        <dbReference type="ARBA" id="ARBA00022989"/>
    </source>
</evidence>
<sequence>MLIIRILRVLKMARVFKLARYSSSLQTFGQTLRSSITELSMLCMFLLTGIIFFSTIMYYLEKDELHTDFYSIPAACWWCVVTMSTVGYGDAKPITAFGKMVATATSICGIIVLAFPISMIVEKFATAQQKAIEDEQLIQVIVRFTFFVIQYLTCAHKCQQQPTTISCEDSRLDIEQEWNAQMALQRQVLRLKLLLDLKLKAMEVIQLDQRHSM</sequence>
<organism evidence="15 16">
    <name type="scientific">Dictyocaulus viviparus</name>
    <name type="common">Bovine lungworm</name>
    <dbReference type="NCBI Taxonomy" id="29172"/>
    <lineage>
        <taxon>Eukaryota</taxon>
        <taxon>Metazoa</taxon>
        <taxon>Ecdysozoa</taxon>
        <taxon>Nematoda</taxon>
        <taxon>Chromadorea</taxon>
        <taxon>Rhabditida</taxon>
        <taxon>Rhabditina</taxon>
        <taxon>Rhabditomorpha</taxon>
        <taxon>Strongyloidea</taxon>
        <taxon>Metastrongylidae</taxon>
        <taxon>Dictyocaulus</taxon>
    </lineage>
</organism>
<dbReference type="OrthoDB" id="415460at2759"/>
<dbReference type="Pfam" id="PF00520">
    <property type="entry name" value="Ion_trans"/>
    <property type="match status" value="1"/>
</dbReference>
<evidence type="ECO:0000259" key="14">
    <source>
        <dbReference type="Pfam" id="PF00520"/>
    </source>
</evidence>
<keyword evidence="11 13" id="KW-0472">Membrane</keyword>
<keyword evidence="4" id="KW-0633">Potassium transport</keyword>
<evidence type="ECO:0000256" key="5">
    <source>
        <dbReference type="ARBA" id="ARBA00022692"/>
    </source>
</evidence>
<evidence type="ECO:0000256" key="3">
    <source>
        <dbReference type="ARBA" id="ARBA00022475"/>
    </source>
</evidence>
<keyword evidence="3" id="KW-1003">Cell membrane</keyword>
<evidence type="ECO:0000256" key="2">
    <source>
        <dbReference type="ARBA" id="ARBA00022448"/>
    </source>
</evidence>
<dbReference type="GO" id="GO:0008076">
    <property type="term" value="C:voltage-gated potassium channel complex"/>
    <property type="evidence" value="ECO:0007669"/>
    <property type="project" value="InterPro"/>
</dbReference>
<dbReference type="STRING" id="29172.A0A0D8XQE5"/>
<evidence type="ECO:0000256" key="1">
    <source>
        <dbReference type="ARBA" id="ARBA00004651"/>
    </source>
</evidence>
<keyword evidence="9 13" id="KW-1133">Transmembrane helix</keyword>
<gene>
    <name evidence="15" type="ORF">DICVIV_07905</name>
</gene>
<evidence type="ECO:0000256" key="12">
    <source>
        <dbReference type="ARBA" id="ARBA00023303"/>
    </source>
</evidence>
<evidence type="ECO:0000256" key="6">
    <source>
        <dbReference type="ARBA" id="ARBA00022826"/>
    </source>
</evidence>
<evidence type="ECO:0000256" key="13">
    <source>
        <dbReference type="SAM" id="Phobius"/>
    </source>
</evidence>
<proteinExistence type="predicted"/>
<feature type="domain" description="Ion transport" evidence="14">
    <location>
        <begin position="3"/>
        <end position="130"/>
    </location>
</feature>
<dbReference type="PANTHER" id="PTHR11537">
    <property type="entry name" value="VOLTAGE-GATED POTASSIUM CHANNEL"/>
    <property type="match status" value="1"/>
</dbReference>
<evidence type="ECO:0000313" key="16">
    <source>
        <dbReference type="Proteomes" id="UP000053766"/>
    </source>
</evidence>
<dbReference type="AlphaFoldDB" id="A0A0D8XQE5"/>
<evidence type="ECO:0000256" key="8">
    <source>
        <dbReference type="ARBA" id="ARBA00022958"/>
    </source>
</evidence>